<evidence type="ECO:0000313" key="2">
    <source>
        <dbReference type="EMBL" id="KAG5171980.1"/>
    </source>
</evidence>
<sequence length="75" mass="8369">MDEENYDDDDGSSCHTSEFDGKHDGADVFDNEDVQGEVDGSEDVDDESEGIVEDDMPEGVENVKRKTLISRDYGY</sequence>
<reference evidence="2" key="1">
    <citation type="submission" date="2021-02" db="EMBL/GenBank/DDBJ databases">
        <title>Psilocybe cubensis genome.</title>
        <authorList>
            <person name="Mckernan K.J."/>
            <person name="Crawford S."/>
            <person name="Trippe A."/>
            <person name="Kane L.T."/>
            <person name="Mclaughlin S."/>
        </authorList>
    </citation>
    <scope>NUCLEOTIDE SEQUENCE [LARGE SCALE GENOMIC DNA]</scope>
    <source>
        <strain evidence="2">MGC-MH-2018</strain>
    </source>
</reference>
<feature type="compositionally biased region" description="Basic and acidic residues" evidence="1">
    <location>
        <begin position="17"/>
        <end position="26"/>
    </location>
</feature>
<dbReference type="AlphaFoldDB" id="A0A8H8CNN5"/>
<protein>
    <submittedName>
        <fullName evidence="2">Uncharacterized protein</fullName>
    </submittedName>
</protein>
<proteinExistence type="predicted"/>
<organism evidence="2">
    <name type="scientific">Psilocybe cubensis</name>
    <name type="common">Psychedelic mushroom</name>
    <name type="synonym">Stropharia cubensis</name>
    <dbReference type="NCBI Taxonomy" id="181762"/>
    <lineage>
        <taxon>Eukaryota</taxon>
        <taxon>Fungi</taxon>
        <taxon>Dikarya</taxon>
        <taxon>Basidiomycota</taxon>
        <taxon>Agaricomycotina</taxon>
        <taxon>Agaricomycetes</taxon>
        <taxon>Agaricomycetidae</taxon>
        <taxon>Agaricales</taxon>
        <taxon>Agaricineae</taxon>
        <taxon>Strophariaceae</taxon>
        <taxon>Psilocybe</taxon>
    </lineage>
</organism>
<evidence type="ECO:0000256" key="1">
    <source>
        <dbReference type="SAM" id="MobiDB-lite"/>
    </source>
</evidence>
<dbReference type="EMBL" id="JAFIQS010000003">
    <property type="protein sequence ID" value="KAG5171980.1"/>
    <property type="molecule type" value="Genomic_DNA"/>
</dbReference>
<comment type="caution">
    <text evidence="2">The sequence shown here is derived from an EMBL/GenBank/DDBJ whole genome shotgun (WGS) entry which is preliminary data.</text>
</comment>
<feature type="region of interest" description="Disordered" evidence="1">
    <location>
        <begin position="1"/>
        <end position="63"/>
    </location>
</feature>
<feature type="compositionally biased region" description="Acidic residues" evidence="1">
    <location>
        <begin position="1"/>
        <end position="11"/>
    </location>
</feature>
<name>A0A8H8CNN5_PSICU</name>
<gene>
    <name evidence="2" type="ORF">JR316_004069</name>
</gene>
<feature type="compositionally biased region" description="Acidic residues" evidence="1">
    <location>
        <begin position="27"/>
        <end position="58"/>
    </location>
</feature>
<accession>A0A8H8CNN5</accession>